<keyword evidence="1" id="KW-0472">Membrane</keyword>
<organism evidence="2">
    <name type="scientific">Bartonella schoenbuchensis</name>
    <dbReference type="NCBI Taxonomy" id="165694"/>
    <lineage>
        <taxon>Bacteria</taxon>
        <taxon>Pseudomonadati</taxon>
        <taxon>Pseudomonadota</taxon>
        <taxon>Alphaproteobacteria</taxon>
        <taxon>Hyphomicrobiales</taxon>
        <taxon>Bartonellaceae</taxon>
        <taxon>Bartonella</taxon>
    </lineage>
</organism>
<dbReference type="GO" id="GO:0015385">
    <property type="term" value="F:sodium:proton antiporter activity"/>
    <property type="evidence" value="ECO:0007669"/>
    <property type="project" value="TreeGrafter"/>
</dbReference>
<accession>A0A024LNF7</accession>
<dbReference type="Pfam" id="PF03334">
    <property type="entry name" value="PhaG_MnhG_YufB"/>
    <property type="match status" value="1"/>
</dbReference>
<sequence length="130" mass="14278">MKGDVSLWIAIIITIFLVLGSGLTLIGAIGLMRFSCFYERLHMPSLGASLGTGSIVIASILYAIFVDGHFVVHEALLAIFTLVTIPVTTMLLSQAAVHRDHSEDWLQKPPTFLLNETEEELPTLEDKTSH</sequence>
<dbReference type="InterPro" id="IPR005133">
    <property type="entry name" value="PhaG_MnhG_YufB"/>
</dbReference>
<feature type="transmembrane region" description="Helical" evidence="1">
    <location>
        <begin position="46"/>
        <end position="65"/>
    </location>
</feature>
<reference evidence="2" key="1">
    <citation type="submission" date="2013-11" db="EMBL/GenBank/DDBJ databases">
        <authorList>
            <person name="GENOMES U."/>
        </authorList>
    </citation>
    <scope>NUCLEOTIDE SEQUENCE</scope>
    <source>
        <strain evidence="2">MVT06</strain>
    </source>
</reference>
<dbReference type="EMBL" id="HG977193">
    <property type="protein sequence ID" value="CDP79301.1"/>
    <property type="molecule type" value="Genomic_DNA"/>
</dbReference>
<name>A0A024LNF7_9HYPH</name>
<evidence type="ECO:0000313" key="2">
    <source>
        <dbReference type="EMBL" id="CDP79301.1"/>
    </source>
</evidence>
<protein>
    <submittedName>
        <fullName evidence="2">Putative monovalent cation/H+ antiporter subunit G</fullName>
    </submittedName>
</protein>
<keyword evidence="1" id="KW-1133">Transmembrane helix</keyword>
<evidence type="ECO:0000256" key="1">
    <source>
        <dbReference type="SAM" id="Phobius"/>
    </source>
</evidence>
<dbReference type="AlphaFoldDB" id="A0A024LNF7"/>
<feature type="transmembrane region" description="Helical" evidence="1">
    <location>
        <begin position="71"/>
        <end position="92"/>
    </location>
</feature>
<keyword evidence="1" id="KW-0812">Transmembrane</keyword>
<gene>
    <name evidence="2" type="primary">phaG_1</name>
    <name evidence="3" type="synonym">phaG_2</name>
    <name evidence="2" type="ORF">BN1046_00191</name>
    <name evidence="3" type="ORF">BN1046_00467</name>
</gene>
<feature type="transmembrane region" description="Helical" evidence="1">
    <location>
        <begin position="6"/>
        <end position="34"/>
    </location>
</feature>
<proteinExistence type="predicted"/>
<dbReference type="PANTHER" id="PTHR34703:SF1">
    <property type="entry name" value="ANTIPORTER SUBUNIT MNHG2-RELATED"/>
    <property type="match status" value="1"/>
</dbReference>
<reference evidence="2" key="2">
    <citation type="submission" date="2014-05" db="EMBL/GenBank/DDBJ databases">
        <title>Genome sequencing of Bartonella spp. isolated from human blood.</title>
        <authorList>
            <person name="Raoult D."/>
        </authorList>
    </citation>
    <scope>NUCLEOTIDE SEQUENCE</scope>
    <source>
        <strain evidence="2">MVT06</strain>
    </source>
</reference>
<dbReference type="PANTHER" id="PTHR34703">
    <property type="entry name" value="ANTIPORTER SUBUNIT MNHG2-RELATED"/>
    <property type="match status" value="1"/>
</dbReference>
<dbReference type="EMBL" id="HG977194">
    <property type="protein sequence ID" value="CDP79570.1"/>
    <property type="molecule type" value="Genomic_DNA"/>
</dbReference>
<dbReference type="NCBIfam" id="TIGR01300">
    <property type="entry name" value="CPA3_mnhG_phaG"/>
    <property type="match status" value="1"/>
</dbReference>
<evidence type="ECO:0000313" key="3">
    <source>
        <dbReference type="EMBL" id="CDP79570.1"/>
    </source>
</evidence>